<dbReference type="PANTHER" id="PTHR28141">
    <property type="entry name" value="2',3'-CYCLIC-NUCLEOTIDE 3'-PHOSPHODIESTERASE"/>
    <property type="match status" value="1"/>
</dbReference>
<dbReference type="InterPro" id="IPR009097">
    <property type="entry name" value="Cyclic_Pdiesterase"/>
</dbReference>
<dbReference type="PANTHER" id="PTHR28141:SF1">
    <property type="entry name" value="2',3'-CYCLIC-NUCLEOTIDE 3'-PHOSPHODIESTERASE"/>
    <property type="match status" value="1"/>
</dbReference>
<name>A0A381UKM7_9ZZZZ</name>
<sequence length="186" mass="21396">MSTENTEKRYWIWGQFDEASSLTLNKIQRTVHDELQGPSFILHLTLSGPFFDLSPSTLEKIDTFALKNTQFSVKTRSYGMKDLFFQSLFVEIENTNKLNTLKMNLDDLLKVSSEDFFPHISLFYGLKHQTIKQAVIESLPQLPELIVLDKITIAETGQGDVESWKIIRQYPLINKLNVSNNLGRPL</sequence>
<accession>A0A381UKM7</accession>
<dbReference type="GO" id="GO:0009187">
    <property type="term" value="P:cyclic nucleotide metabolic process"/>
    <property type="evidence" value="ECO:0007669"/>
    <property type="project" value="TreeGrafter"/>
</dbReference>
<dbReference type="EMBL" id="UINC01006629">
    <property type="protein sequence ID" value="SVA28689.1"/>
    <property type="molecule type" value="Genomic_DNA"/>
</dbReference>
<dbReference type="AlphaFoldDB" id="A0A381UKM7"/>
<organism evidence="1">
    <name type="scientific">marine metagenome</name>
    <dbReference type="NCBI Taxonomy" id="408172"/>
    <lineage>
        <taxon>unclassified sequences</taxon>
        <taxon>metagenomes</taxon>
        <taxon>ecological metagenomes</taxon>
    </lineage>
</organism>
<dbReference type="Gene3D" id="3.90.1140.10">
    <property type="entry name" value="Cyclic phosphodiesterase"/>
    <property type="match status" value="1"/>
</dbReference>
<evidence type="ECO:0000313" key="1">
    <source>
        <dbReference type="EMBL" id="SVA28689.1"/>
    </source>
</evidence>
<proteinExistence type="predicted"/>
<gene>
    <name evidence="1" type="ORF">METZ01_LOCUS81543</name>
</gene>
<dbReference type="SUPFAM" id="SSF55144">
    <property type="entry name" value="LigT-like"/>
    <property type="match status" value="1"/>
</dbReference>
<dbReference type="InterPro" id="IPR012386">
    <property type="entry name" value="Cyclic-nucl_3Pdiesterase"/>
</dbReference>
<protein>
    <recommendedName>
        <fullName evidence="2">2'-5' RNA ligase</fullName>
    </recommendedName>
</protein>
<dbReference type="GO" id="GO:0004113">
    <property type="term" value="F:2',3'-cyclic-nucleotide 3'-phosphodiesterase activity"/>
    <property type="evidence" value="ECO:0007669"/>
    <property type="project" value="TreeGrafter"/>
</dbReference>
<evidence type="ECO:0008006" key="2">
    <source>
        <dbReference type="Google" id="ProtNLM"/>
    </source>
</evidence>
<reference evidence="1" key="1">
    <citation type="submission" date="2018-05" db="EMBL/GenBank/DDBJ databases">
        <authorList>
            <person name="Lanie J.A."/>
            <person name="Ng W.-L."/>
            <person name="Kazmierczak K.M."/>
            <person name="Andrzejewski T.M."/>
            <person name="Davidsen T.M."/>
            <person name="Wayne K.J."/>
            <person name="Tettelin H."/>
            <person name="Glass J.I."/>
            <person name="Rusch D."/>
            <person name="Podicherti R."/>
            <person name="Tsui H.-C.T."/>
            <person name="Winkler M.E."/>
        </authorList>
    </citation>
    <scope>NUCLEOTIDE SEQUENCE</scope>
</reference>